<feature type="binding site" evidence="7">
    <location>
        <position position="81"/>
    </location>
    <ligand>
        <name>L-aspartate</name>
        <dbReference type="ChEBI" id="CHEBI:29991"/>
    </ligand>
</feature>
<dbReference type="PRINTS" id="PR00100">
    <property type="entry name" value="AOTCASE"/>
</dbReference>
<evidence type="ECO:0000256" key="1">
    <source>
        <dbReference type="ARBA" id="ARBA00004852"/>
    </source>
</evidence>
<feature type="binding site" evidence="7">
    <location>
        <position position="139"/>
    </location>
    <ligand>
        <name>carbamoyl phosphate</name>
        <dbReference type="ChEBI" id="CHEBI:58228"/>
    </ligand>
</feature>
<keyword evidence="4 7" id="KW-0665">Pyrimidine biosynthesis</keyword>
<feature type="binding site" evidence="7">
    <location>
        <position position="272"/>
    </location>
    <ligand>
        <name>carbamoyl phosphate</name>
        <dbReference type="ChEBI" id="CHEBI:58228"/>
    </ligand>
</feature>
<dbReference type="NCBIfam" id="NF002032">
    <property type="entry name" value="PRK00856.1"/>
    <property type="match status" value="1"/>
</dbReference>
<dbReference type="GO" id="GO:0005829">
    <property type="term" value="C:cytosol"/>
    <property type="evidence" value="ECO:0007669"/>
    <property type="project" value="TreeGrafter"/>
</dbReference>
<dbReference type="PANTHER" id="PTHR45753:SF6">
    <property type="entry name" value="ASPARTATE CARBAMOYLTRANSFERASE"/>
    <property type="match status" value="1"/>
</dbReference>
<dbReference type="RefSeq" id="WP_086991621.1">
    <property type="nucleotide sequence ID" value="NZ_FUHU01000026.1"/>
</dbReference>
<evidence type="ECO:0000259" key="9">
    <source>
        <dbReference type="Pfam" id="PF02729"/>
    </source>
</evidence>
<dbReference type="GO" id="GO:0006207">
    <property type="term" value="P:'de novo' pyrimidine nucleobase biosynthetic process"/>
    <property type="evidence" value="ECO:0007669"/>
    <property type="project" value="InterPro"/>
</dbReference>
<dbReference type="GO" id="GO:0004070">
    <property type="term" value="F:aspartate carbamoyltransferase activity"/>
    <property type="evidence" value="ECO:0007669"/>
    <property type="project" value="UniProtKB-UniRule"/>
</dbReference>
<gene>
    <name evidence="7" type="primary">pyrB</name>
    <name evidence="10" type="ORF">CZ674_05905</name>
</gene>
<feature type="domain" description="Aspartate/ornithine carbamoyltransferase carbamoyl-P binding" evidence="9">
    <location>
        <begin position="4"/>
        <end position="148"/>
    </location>
</feature>
<dbReference type="GO" id="GO:0006520">
    <property type="term" value="P:amino acid metabolic process"/>
    <property type="evidence" value="ECO:0007669"/>
    <property type="project" value="InterPro"/>
</dbReference>
<feature type="binding site" evidence="7">
    <location>
        <position position="136"/>
    </location>
    <ligand>
        <name>carbamoyl phosphate</name>
        <dbReference type="ChEBI" id="CHEBI:58228"/>
    </ligand>
</feature>
<dbReference type="Gene3D" id="3.40.50.1370">
    <property type="entry name" value="Aspartate/ornithine carbamoyltransferase"/>
    <property type="match status" value="2"/>
</dbReference>
<dbReference type="PANTHER" id="PTHR45753">
    <property type="entry name" value="ORNITHINE CARBAMOYLTRANSFERASE, MITOCHONDRIAL"/>
    <property type="match status" value="1"/>
</dbReference>
<comment type="function">
    <text evidence="5 7">Catalyzes the condensation of carbamoyl phosphate and aspartate to form carbamoyl aspartate and inorganic phosphate, the committed step in the de novo pyrimidine nucleotide biosynthesis pathway.</text>
</comment>
<evidence type="ECO:0000259" key="8">
    <source>
        <dbReference type="Pfam" id="PF00185"/>
    </source>
</evidence>
<evidence type="ECO:0000256" key="7">
    <source>
        <dbReference type="HAMAP-Rule" id="MF_00001"/>
    </source>
</evidence>
<evidence type="ECO:0000256" key="5">
    <source>
        <dbReference type="ARBA" id="ARBA00043884"/>
    </source>
</evidence>
<feature type="binding site" evidence="7">
    <location>
        <position position="231"/>
    </location>
    <ligand>
        <name>L-aspartate</name>
        <dbReference type="ChEBI" id="CHEBI:29991"/>
    </ligand>
</feature>
<dbReference type="UniPathway" id="UPA00070">
    <property type="reaction ID" value="UER00116"/>
</dbReference>
<feature type="binding site" evidence="7">
    <location>
        <position position="273"/>
    </location>
    <ligand>
        <name>carbamoyl phosphate</name>
        <dbReference type="ChEBI" id="CHEBI:58228"/>
    </ligand>
</feature>
<dbReference type="EC" id="2.1.3.2" evidence="7"/>
<evidence type="ECO:0000313" key="10">
    <source>
        <dbReference type="EMBL" id="SJM58090.1"/>
    </source>
</evidence>
<organism evidence="10 11">
    <name type="scientific">Agrococcus casei LMG 22410</name>
    <dbReference type="NCBI Taxonomy" id="1255656"/>
    <lineage>
        <taxon>Bacteria</taxon>
        <taxon>Bacillati</taxon>
        <taxon>Actinomycetota</taxon>
        <taxon>Actinomycetes</taxon>
        <taxon>Micrococcales</taxon>
        <taxon>Microbacteriaceae</taxon>
        <taxon>Agrococcus</taxon>
    </lineage>
</organism>
<evidence type="ECO:0000256" key="6">
    <source>
        <dbReference type="ARBA" id="ARBA00048859"/>
    </source>
</evidence>
<name>A0A1R4FPY4_9MICO</name>
<dbReference type="NCBIfam" id="TIGR00670">
    <property type="entry name" value="asp_carb_tr"/>
    <property type="match status" value="1"/>
</dbReference>
<comment type="subunit">
    <text evidence="7">Heterododecamer (2C3:3R2) of six catalytic PyrB chains organized as two trimers (C3), and six regulatory PyrI chains organized as three dimers (R2).</text>
</comment>
<evidence type="ECO:0000256" key="4">
    <source>
        <dbReference type="ARBA" id="ARBA00022975"/>
    </source>
</evidence>
<reference evidence="10 11" key="1">
    <citation type="submission" date="2017-02" db="EMBL/GenBank/DDBJ databases">
        <authorList>
            <person name="Peterson S.W."/>
        </authorList>
    </citation>
    <scope>NUCLEOTIDE SEQUENCE [LARGE SCALE GENOMIC DNA]</scope>
    <source>
        <strain evidence="10 11">LMG 22410</strain>
    </source>
</reference>
<feature type="domain" description="Aspartate/ornithine carbamoyltransferase Asp/Orn-binding" evidence="8">
    <location>
        <begin position="162"/>
        <end position="309"/>
    </location>
</feature>
<dbReference type="InterPro" id="IPR006132">
    <property type="entry name" value="Asp/Orn_carbamoyltranf_P-bd"/>
</dbReference>
<keyword evidence="3 7" id="KW-0808">Transferase</keyword>
<dbReference type="GeneID" id="303172750"/>
<dbReference type="InterPro" id="IPR006131">
    <property type="entry name" value="Asp_carbamoyltransf_Asp/Orn-bd"/>
</dbReference>
<dbReference type="HAMAP" id="MF_00001">
    <property type="entry name" value="Asp_carb_tr"/>
    <property type="match status" value="1"/>
</dbReference>
<comment type="catalytic activity">
    <reaction evidence="6 7">
        <text>carbamoyl phosphate + L-aspartate = N-carbamoyl-L-aspartate + phosphate + H(+)</text>
        <dbReference type="Rhea" id="RHEA:20013"/>
        <dbReference type="ChEBI" id="CHEBI:15378"/>
        <dbReference type="ChEBI" id="CHEBI:29991"/>
        <dbReference type="ChEBI" id="CHEBI:32814"/>
        <dbReference type="ChEBI" id="CHEBI:43474"/>
        <dbReference type="ChEBI" id="CHEBI:58228"/>
        <dbReference type="EC" id="2.1.3.2"/>
    </reaction>
</comment>
<dbReference type="Proteomes" id="UP000195787">
    <property type="component" value="Unassembled WGS sequence"/>
</dbReference>
<feature type="binding site" evidence="7">
    <location>
        <position position="53"/>
    </location>
    <ligand>
        <name>carbamoyl phosphate</name>
        <dbReference type="ChEBI" id="CHEBI:58228"/>
    </ligand>
</feature>
<feature type="binding site" evidence="7">
    <location>
        <position position="176"/>
    </location>
    <ligand>
        <name>L-aspartate</name>
        <dbReference type="ChEBI" id="CHEBI:29991"/>
    </ligand>
</feature>
<dbReference type="Pfam" id="PF02729">
    <property type="entry name" value="OTCace_N"/>
    <property type="match status" value="1"/>
</dbReference>
<accession>A0A1R4FPY4</accession>
<evidence type="ECO:0000256" key="2">
    <source>
        <dbReference type="ARBA" id="ARBA00008896"/>
    </source>
</evidence>
<dbReference type="InterPro" id="IPR006130">
    <property type="entry name" value="Asp/Orn_carbamoylTrfase"/>
</dbReference>
<dbReference type="AlphaFoldDB" id="A0A1R4FPY4"/>
<sequence>MKHLLTAALGRDEAIALLDSAEDMHEVQSHQLKKLPALRGRTVVNAFFENSTRTRSSFEIAGKWLSADVINVSGSSSSVSKGESLRDTVLTLAAMGVDGIVIRHGDSGAAALTADWLAASHPQVRVLNAGDGAHEHPTQALLDAFALRRRIHGTASRGKGLDGVRIAIVGDIAHSRVARSNALLLPALGAEVTLVAPPTLLPTGVETWNTQVTTDLDAAIAQQPDAVMMLRVQLERQQGAFVPSVGDYILGWSLTDARHRALPESTVLMHPGPLNRGLEISSKAAEAMQSAVLEQVTSGVSVRMAALYALVAGEDQA</sequence>
<dbReference type="OrthoDB" id="9774690at2"/>
<dbReference type="EMBL" id="FUHU01000026">
    <property type="protein sequence ID" value="SJM58090.1"/>
    <property type="molecule type" value="Genomic_DNA"/>
</dbReference>
<comment type="pathway">
    <text evidence="1 7">Pyrimidine metabolism; UMP biosynthesis via de novo pathway; (S)-dihydroorotate from bicarbonate: step 2/3.</text>
</comment>
<dbReference type="PROSITE" id="PS00097">
    <property type="entry name" value="CARBAMOYLTRANSFERASE"/>
    <property type="match status" value="1"/>
</dbReference>
<proteinExistence type="inferred from homology"/>
<dbReference type="GO" id="GO:0044205">
    <property type="term" value="P:'de novo' UMP biosynthetic process"/>
    <property type="evidence" value="ECO:0007669"/>
    <property type="project" value="UniProtKB-UniRule"/>
</dbReference>
<dbReference type="InterPro" id="IPR002082">
    <property type="entry name" value="Asp_carbamoyltransf"/>
</dbReference>
<keyword evidence="11" id="KW-1185">Reference proteome</keyword>
<evidence type="ECO:0000313" key="11">
    <source>
        <dbReference type="Proteomes" id="UP000195787"/>
    </source>
</evidence>
<dbReference type="InterPro" id="IPR036901">
    <property type="entry name" value="Asp/Orn_carbamoylTrfase_sf"/>
</dbReference>
<feature type="binding site" evidence="7">
    <location>
        <position position="103"/>
    </location>
    <ligand>
        <name>carbamoyl phosphate</name>
        <dbReference type="ChEBI" id="CHEBI:58228"/>
    </ligand>
</feature>
<protein>
    <recommendedName>
        <fullName evidence="7">Aspartate carbamoyltransferase</fullName>
        <ecNumber evidence="7">2.1.3.2</ecNumber>
    </recommendedName>
    <alternativeName>
        <fullName evidence="7">Aspartate transcarbamylase</fullName>
        <shortName evidence="7">ATCase</shortName>
    </alternativeName>
</protein>
<dbReference type="SUPFAM" id="SSF53671">
    <property type="entry name" value="Aspartate/ornithine carbamoyltransferase"/>
    <property type="match status" value="1"/>
</dbReference>
<dbReference type="PRINTS" id="PR00101">
    <property type="entry name" value="ATCASE"/>
</dbReference>
<comment type="similarity">
    <text evidence="2 7">Belongs to the aspartate/ornithine carbamoyltransferase superfamily. ATCase family.</text>
</comment>
<dbReference type="GO" id="GO:0016597">
    <property type="term" value="F:amino acid binding"/>
    <property type="evidence" value="ECO:0007669"/>
    <property type="project" value="InterPro"/>
</dbReference>
<dbReference type="Pfam" id="PF00185">
    <property type="entry name" value="OTCace"/>
    <property type="match status" value="1"/>
</dbReference>
<evidence type="ECO:0000256" key="3">
    <source>
        <dbReference type="ARBA" id="ARBA00022679"/>
    </source>
</evidence>
<feature type="binding site" evidence="7">
    <location>
        <position position="54"/>
    </location>
    <ligand>
        <name>carbamoyl phosphate</name>
        <dbReference type="ChEBI" id="CHEBI:58228"/>
    </ligand>
</feature>